<evidence type="ECO:0000259" key="10">
    <source>
        <dbReference type="Pfam" id="PF19425"/>
    </source>
</evidence>
<dbReference type="Pfam" id="PF01551">
    <property type="entry name" value="Peptidase_M23"/>
    <property type="match status" value="1"/>
</dbReference>
<evidence type="ECO:0000259" key="9">
    <source>
        <dbReference type="Pfam" id="PF01551"/>
    </source>
</evidence>
<dbReference type="GO" id="GO:0006508">
    <property type="term" value="P:proteolysis"/>
    <property type="evidence" value="ECO:0007669"/>
    <property type="project" value="UniProtKB-KW"/>
</dbReference>
<evidence type="ECO:0000256" key="3">
    <source>
        <dbReference type="ARBA" id="ARBA00022670"/>
    </source>
</evidence>
<dbReference type="PANTHER" id="PTHR21666:SF288">
    <property type="entry name" value="CELL DIVISION PROTEIN YTFB"/>
    <property type="match status" value="1"/>
</dbReference>
<keyword evidence="8" id="KW-0812">Transmembrane</keyword>
<evidence type="ECO:0000256" key="4">
    <source>
        <dbReference type="ARBA" id="ARBA00022723"/>
    </source>
</evidence>
<comment type="caution">
    <text evidence="11">The sequence shown here is derived from an EMBL/GenBank/DDBJ whole genome shotgun (WGS) entry which is preliminary data.</text>
</comment>
<evidence type="ECO:0000256" key="2">
    <source>
        <dbReference type="ARBA" id="ARBA00004196"/>
    </source>
</evidence>
<dbReference type="InterPro" id="IPR011055">
    <property type="entry name" value="Dup_hybrid_motif"/>
</dbReference>
<feature type="domain" description="M23ase beta-sheet core" evidence="9">
    <location>
        <begin position="315"/>
        <end position="412"/>
    </location>
</feature>
<dbReference type="Pfam" id="PF19425">
    <property type="entry name" value="Csd3_N2"/>
    <property type="match status" value="1"/>
</dbReference>
<dbReference type="Proteomes" id="UP000837675">
    <property type="component" value="Unassembled WGS sequence"/>
</dbReference>
<keyword evidence="5" id="KW-0378">Hydrolase</keyword>
<dbReference type="EMBL" id="CAJVAF010000329">
    <property type="protein sequence ID" value="CAG7598004.1"/>
    <property type="molecule type" value="Genomic_DNA"/>
</dbReference>
<dbReference type="AlphaFoldDB" id="A0A8S4BX20"/>
<evidence type="ECO:0000313" key="12">
    <source>
        <dbReference type="Proteomes" id="UP000837675"/>
    </source>
</evidence>
<proteinExistence type="predicted"/>
<evidence type="ECO:0000256" key="5">
    <source>
        <dbReference type="ARBA" id="ARBA00022801"/>
    </source>
</evidence>
<dbReference type="CDD" id="cd12797">
    <property type="entry name" value="M23_peptidase"/>
    <property type="match status" value="1"/>
</dbReference>
<keyword evidence="6" id="KW-0862">Zinc</keyword>
<keyword evidence="8" id="KW-0472">Membrane</keyword>
<comment type="subcellular location">
    <subcellularLocation>
        <location evidence="2">Cell envelope</location>
    </subcellularLocation>
</comment>
<keyword evidence="12" id="KW-1185">Reference proteome</keyword>
<dbReference type="GO" id="GO:0046872">
    <property type="term" value="F:metal ion binding"/>
    <property type="evidence" value="ECO:0007669"/>
    <property type="project" value="UniProtKB-KW"/>
</dbReference>
<name>A0A8S4BX20_9ACAR</name>
<keyword evidence="7" id="KW-0482">Metalloprotease</keyword>
<feature type="domain" description="Csd3-like second N-terminal" evidence="10">
    <location>
        <begin position="185"/>
        <end position="303"/>
    </location>
</feature>
<organism evidence="11 12">
    <name type="scientific">Hyalomma marginatum</name>
    <dbReference type="NCBI Taxonomy" id="34627"/>
    <lineage>
        <taxon>Eukaryota</taxon>
        <taxon>Metazoa</taxon>
        <taxon>Ecdysozoa</taxon>
        <taxon>Arthropoda</taxon>
        <taxon>Chelicerata</taxon>
        <taxon>Arachnida</taxon>
        <taxon>Acari</taxon>
        <taxon>Parasitiformes</taxon>
        <taxon>Ixodida</taxon>
        <taxon>Ixodoidea</taxon>
        <taxon>Ixodidae</taxon>
        <taxon>Hyalomminae</taxon>
        <taxon>Hyalomma</taxon>
    </lineage>
</organism>
<dbReference type="InterPro" id="IPR045834">
    <property type="entry name" value="Csd3_N2"/>
</dbReference>
<gene>
    <name evidence="11" type="ORF">MHYMCMPASI_00982</name>
</gene>
<comment type="cofactor">
    <cofactor evidence="1">
        <name>Zn(2+)</name>
        <dbReference type="ChEBI" id="CHEBI:29105"/>
    </cofactor>
</comment>
<dbReference type="SUPFAM" id="SSF51261">
    <property type="entry name" value="Duplicated hybrid motif"/>
    <property type="match status" value="1"/>
</dbReference>
<evidence type="ECO:0000256" key="8">
    <source>
        <dbReference type="SAM" id="Phobius"/>
    </source>
</evidence>
<dbReference type="GO" id="GO:0004222">
    <property type="term" value="F:metalloendopeptidase activity"/>
    <property type="evidence" value="ECO:0007669"/>
    <property type="project" value="TreeGrafter"/>
</dbReference>
<reference evidence="11" key="1">
    <citation type="submission" date="2021-06" db="EMBL/GenBank/DDBJ databases">
        <authorList>
            <person name="Nardi T."/>
            <person name="Nardi T."/>
        </authorList>
    </citation>
    <scope>NUCLEOTIDE SEQUENCE</scope>
</reference>
<feature type="non-terminal residue" evidence="11">
    <location>
        <position position="1"/>
    </location>
</feature>
<evidence type="ECO:0000313" key="11">
    <source>
        <dbReference type="EMBL" id="CAG7598004.1"/>
    </source>
</evidence>
<dbReference type="InterPro" id="IPR016047">
    <property type="entry name" value="M23ase_b-sheet_dom"/>
</dbReference>
<sequence length="458" mass="51889">VHFLFKLDKYHLALFVTIIVSLTYNVIFWGSSVYVPDSTLLVKLLTIDNHSSPFINNEESIDVTDNSHDIEQYNKIKKEDGIYKIILEEGDNLEQIFAELQIDKKKSHLITSAIEKIYKLTKLRAGEEIQISFLTAQGQLIDKPENIEQLLIDTSGAKIQINYSLDSRQYHAKLLPIVLENRITSVGGKITNSFFYSAQNSGLSRSIAMDFINIFSHQIDFQRDLEFGSKFKVVHEYQINDKGKKIKDGRIMYASLQVKDRNIEVYMHEFSDGTFGYFNKDGSSIKKALLRTPVKSATVSSGFGMRKHPILGYSRMHRGLDYAAPRGTPVIASGDGVIEIMKYHSNYGRYVKIKHNKKYSTLYAHLDRFSSKFSAGSRVKQGEVIGYVGSTGMSTGPHLHYEVHVDGKQVNPAKITIIPKSLNLEGQQLVAFKAKQTEINKLLNEDVALTEVYTQLKK</sequence>
<dbReference type="PANTHER" id="PTHR21666">
    <property type="entry name" value="PEPTIDASE-RELATED"/>
    <property type="match status" value="1"/>
</dbReference>
<accession>A0A8S4BX20</accession>
<dbReference type="Gene3D" id="3.10.450.350">
    <property type="match status" value="2"/>
</dbReference>
<evidence type="ECO:0000256" key="1">
    <source>
        <dbReference type="ARBA" id="ARBA00001947"/>
    </source>
</evidence>
<evidence type="ECO:0000256" key="7">
    <source>
        <dbReference type="ARBA" id="ARBA00023049"/>
    </source>
</evidence>
<evidence type="ECO:0000256" key="6">
    <source>
        <dbReference type="ARBA" id="ARBA00022833"/>
    </source>
</evidence>
<dbReference type="InterPro" id="IPR050570">
    <property type="entry name" value="Cell_wall_metabolism_enzyme"/>
</dbReference>
<keyword evidence="8" id="KW-1133">Transmembrane helix</keyword>
<dbReference type="Gene3D" id="2.70.70.10">
    <property type="entry name" value="Glucose Permease (Domain IIA)"/>
    <property type="match status" value="1"/>
</dbReference>
<keyword evidence="4" id="KW-0479">Metal-binding</keyword>
<protein>
    <submittedName>
        <fullName evidence="11">M23 family metallopeptidase</fullName>
    </submittedName>
</protein>
<feature type="transmembrane region" description="Helical" evidence="8">
    <location>
        <begin position="12"/>
        <end position="35"/>
    </location>
</feature>
<keyword evidence="3" id="KW-0645">Protease</keyword>